<comment type="caution">
    <text evidence="6">The sequence shown here is derived from an EMBL/GenBank/DDBJ whole genome shotgun (WGS) entry which is preliminary data.</text>
</comment>
<dbReference type="Pfam" id="PF11935">
    <property type="entry name" value="SYMPK_PTA1_N"/>
    <property type="match status" value="1"/>
</dbReference>
<keyword evidence="2" id="KW-0507">mRNA processing</keyword>
<dbReference type="GO" id="GO:0006397">
    <property type="term" value="P:mRNA processing"/>
    <property type="evidence" value="ECO:0007669"/>
    <property type="project" value="UniProtKB-KW"/>
</dbReference>
<protein>
    <recommendedName>
        <fullName evidence="5">Symplekin/Pta1 N-terminal domain-containing protein</fullName>
    </recommendedName>
</protein>
<dbReference type="VEuPathDB" id="FungiDB:SMAC_04624"/>
<evidence type="ECO:0000256" key="3">
    <source>
        <dbReference type="ARBA" id="ARBA00023242"/>
    </source>
</evidence>
<feature type="domain" description="Symplekin/Pta1 N-terminal" evidence="5">
    <location>
        <begin position="96"/>
        <end position="315"/>
    </location>
</feature>
<evidence type="ECO:0000313" key="6">
    <source>
        <dbReference type="EMBL" id="KAA8636057.1"/>
    </source>
</evidence>
<dbReference type="Proteomes" id="UP000433876">
    <property type="component" value="Unassembled WGS sequence"/>
</dbReference>
<dbReference type="EMBL" id="NMPR01000007">
    <property type="protein sequence ID" value="KAA8636057.1"/>
    <property type="molecule type" value="Genomic_DNA"/>
</dbReference>
<accession>A0A8S8ZZ07</accession>
<evidence type="ECO:0000259" key="5">
    <source>
        <dbReference type="Pfam" id="PF11935"/>
    </source>
</evidence>
<dbReference type="InterPro" id="IPR011989">
    <property type="entry name" value="ARM-like"/>
</dbReference>
<comment type="subcellular location">
    <subcellularLocation>
        <location evidence="1">Nucleus</location>
    </subcellularLocation>
</comment>
<dbReference type="InterPro" id="IPR021850">
    <property type="entry name" value="Symplekin/Pta1"/>
</dbReference>
<sequence>MASPVKMPPTTSEQLQQLNNARKMAFESPAYFKQIITGIFPLTSMSAPVELRRWAAEFIAEALACPALRTQEKDDLTITVIDGGALRALVEDPKQDPLVLKAGIMAAASAYPVVVRWIVSNAYHPETWMTMTAIKSRIFSVWDGAPTPVKLCCIKFVQRVILAQTASNGTEPKHSGLDVNLNMITPNQNLLDPRSLEPEAIGLLDRMLGGLQDNNSDVLIVDATLNTLSILVRTRPATSSRIINAVLNFNPLKLANSPMTPKNKVIIKSMMKTTLMLLGNILRRDPDNPLASRISSQHQRLMRARDEIFNEANRKRALPEQTAAGYGDAKRQKTEAAAAPQPPLRIQPLAPGPHTLAEVFSLTNNPGLHGFDVTVVPAPLTARINVRTLASLDQGQLDLAINGVRDRITALYAAAPAVPPVPVLVPGTATAQLAPANSDPAALGLVDDDDDYEPDLYTAAEDTEQILNKLDNAPPEAPPEQPAEPLALGPFRLPPPPVLNPDTAAKVSQITAMRIFGPLAGLEDPLVRKPKAGLNRLAANSHDRDSWLTLITRLATRSTMGLEDDIKTETDATALGRPQMSLGNLIREMLFNYVLEDWRRRIEVAVAWCCEEWYNDQLAKRAELEAPLNYERCALRLMDGFLSYITAQDKVLIRFLAEIPQLSKELLGRLKGLCSDPSTVKLAMTSLLYLVMMKPPAKELALDTVYEIWLEYEDARGLAEKYLRTYRPGFAGAQAAADGASSGNGSQAMTA</sequence>
<evidence type="ECO:0000256" key="2">
    <source>
        <dbReference type="ARBA" id="ARBA00022664"/>
    </source>
</evidence>
<organism evidence="6 7">
    <name type="scientific">Sordaria macrospora</name>
    <dbReference type="NCBI Taxonomy" id="5147"/>
    <lineage>
        <taxon>Eukaryota</taxon>
        <taxon>Fungi</taxon>
        <taxon>Dikarya</taxon>
        <taxon>Ascomycota</taxon>
        <taxon>Pezizomycotina</taxon>
        <taxon>Sordariomycetes</taxon>
        <taxon>Sordariomycetidae</taxon>
        <taxon>Sordariales</taxon>
        <taxon>Sordariaceae</taxon>
        <taxon>Sordaria</taxon>
    </lineage>
</organism>
<feature type="region of interest" description="Disordered" evidence="4">
    <location>
        <begin position="317"/>
        <end position="345"/>
    </location>
</feature>
<evidence type="ECO:0000256" key="1">
    <source>
        <dbReference type="ARBA" id="ARBA00004123"/>
    </source>
</evidence>
<proteinExistence type="predicted"/>
<dbReference type="GO" id="GO:0005847">
    <property type="term" value="C:mRNA cleavage and polyadenylation specificity factor complex"/>
    <property type="evidence" value="ECO:0007669"/>
    <property type="project" value="TreeGrafter"/>
</dbReference>
<dbReference type="PANTHER" id="PTHR15245">
    <property type="entry name" value="SYMPLEKIN-RELATED"/>
    <property type="match status" value="1"/>
</dbReference>
<name>A0A8S8ZZ07_SORMA</name>
<dbReference type="AlphaFoldDB" id="A0A8S8ZZ07"/>
<dbReference type="OMA" id="AREMCLN"/>
<evidence type="ECO:0000256" key="4">
    <source>
        <dbReference type="SAM" id="MobiDB-lite"/>
    </source>
</evidence>
<evidence type="ECO:0000313" key="7">
    <source>
        <dbReference type="Proteomes" id="UP000433876"/>
    </source>
</evidence>
<feature type="region of interest" description="Disordered" evidence="4">
    <location>
        <begin position="470"/>
        <end position="492"/>
    </location>
</feature>
<gene>
    <name evidence="6" type="ORF">SMACR_04624</name>
</gene>
<reference evidence="6 7" key="1">
    <citation type="submission" date="2017-07" db="EMBL/GenBank/DDBJ databases">
        <title>Genome sequence of the Sordaria macrospora wild type strain R19027.</title>
        <authorList>
            <person name="Nowrousian M."/>
            <person name="Teichert I."/>
            <person name="Kueck U."/>
        </authorList>
    </citation>
    <scope>NUCLEOTIDE SEQUENCE [LARGE SCALE GENOMIC DNA]</scope>
    <source>
        <strain evidence="6 7">R19027</strain>
        <tissue evidence="6">Mycelium</tissue>
    </source>
</reference>
<dbReference type="Gene3D" id="1.25.10.10">
    <property type="entry name" value="Leucine-rich Repeat Variant"/>
    <property type="match status" value="1"/>
</dbReference>
<dbReference type="PANTHER" id="PTHR15245:SF20">
    <property type="entry name" value="SYMPLEKIN"/>
    <property type="match status" value="1"/>
</dbReference>
<dbReference type="InterPro" id="IPR032460">
    <property type="entry name" value="Symplekin/Pta1_N"/>
</dbReference>
<keyword evidence="3" id="KW-0539">Nucleus</keyword>